<evidence type="ECO:0000256" key="6">
    <source>
        <dbReference type="ARBA" id="ARBA00022955"/>
    </source>
</evidence>
<dbReference type="InterPro" id="IPR005352">
    <property type="entry name" value="Erg28"/>
</dbReference>
<evidence type="ECO:0000256" key="5">
    <source>
        <dbReference type="ARBA" id="ARBA00022824"/>
    </source>
</evidence>
<dbReference type="PANTHER" id="PTHR15451">
    <property type="entry name" value="ERGOSTEROL BIOSYNTHETIC PROTEIN 28-RELATED"/>
    <property type="match status" value="1"/>
</dbReference>
<keyword evidence="3" id="KW-0444">Lipid biosynthesis</keyword>
<dbReference type="Ensembl" id="ENSSANT00000071550.1">
    <property type="protein sequence ID" value="ENSSANP00000067322.1"/>
    <property type="gene ID" value="ENSSANG00000033538.1"/>
</dbReference>
<evidence type="ECO:0000256" key="9">
    <source>
        <dbReference type="ARBA" id="ARBA00023098"/>
    </source>
</evidence>
<dbReference type="AlphaFoldDB" id="A0A671Q6R2"/>
<evidence type="ECO:0000313" key="15">
    <source>
        <dbReference type="Proteomes" id="UP000472260"/>
    </source>
</evidence>
<feature type="signal peptide" evidence="13">
    <location>
        <begin position="1"/>
        <end position="26"/>
    </location>
</feature>
<keyword evidence="7" id="KW-1133">Transmembrane helix</keyword>
<keyword evidence="5" id="KW-0256">Endoplasmic reticulum</keyword>
<comment type="subcellular location">
    <subcellularLocation>
        <location evidence="1">Endoplasmic reticulum membrane</location>
        <topology evidence="1">Multi-pass membrane protein</topology>
    </subcellularLocation>
</comment>
<dbReference type="Pfam" id="PF03694">
    <property type="entry name" value="Erg28"/>
    <property type="match status" value="1"/>
</dbReference>
<evidence type="ECO:0000313" key="14">
    <source>
        <dbReference type="Ensembl" id="ENSSANP00000067322.1"/>
    </source>
</evidence>
<evidence type="ECO:0000256" key="12">
    <source>
        <dbReference type="ARBA" id="ARBA00023221"/>
    </source>
</evidence>
<evidence type="ECO:0000256" key="1">
    <source>
        <dbReference type="ARBA" id="ARBA00004477"/>
    </source>
</evidence>
<name>A0A671Q6R2_9TELE</name>
<keyword evidence="11" id="KW-1207">Sterol metabolism</keyword>
<dbReference type="Proteomes" id="UP000472260">
    <property type="component" value="Unassembled WGS sequence"/>
</dbReference>
<evidence type="ECO:0000256" key="4">
    <source>
        <dbReference type="ARBA" id="ARBA00022692"/>
    </source>
</evidence>
<evidence type="ECO:0000256" key="13">
    <source>
        <dbReference type="SAM" id="SignalP"/>
    </source>
</evidence>
<keyword evidence="4" id="KW-0812">Transmembrane</keyword>
<keyword evidence="6" id="KW-0752">Steroid biosynthesis</keyword>
<evidence type="ECO:0000256" key="2">
    <source>
        <dbReference type="ARBA" id="ARBA00005377"/>
    </source>
</evidence>
<evidence type="ECO:0000256" key="8">
    <source>
        <dbReference type="ARBA" id="ARBA00023011"/>
    </source>
</evidence>
<keyword evidence="8" id="KW-0756">Sterol biosynthesis</keyword>
<sequence>MSRFLNVLRSWLLMVSVIAVGNTVQSFRDHSFLSQKLYTGTPEYVNGLQARTFGIWTLLSAIIRCACAIDIQNIISLLLNVRFNLRHQEFLDYIQNVSIQTITVHRTTSTHVSNMNNDLITTRLYIETN</sequence>
<keyword evidence="10" id="KW-0472">Membrane</keyword>
<dbReference type="GO" id="GO:0016126">
    <property type="term" value="P:sterol biosynthetic process"/>
    <property type="evidence" value="ECO:0007669"/>
    <property type="project" value="UniProtKB-KW"/>
</dbReference>
<evidence type="ECO:0000256" key="11">
    <source>
        <dbReference type="ARBA" id="ARBA00023166"/>
    </source>
</evidence>
<dbReference type="GO" id="GO:0005789">
    <property type="term" value="C:endoplasmic reticulum membrane"/>
    <property type="evidence" value="ECO:0007669"/>
    <property type="project" value="UniProtKB-SubCell"/>
</dbReference>
<organism evidence="14 15">
    <name type="scientific">Sinocyclocheilus anshuiensis</name>
    <dbReference type="NCBI Taxonomy" id="1608454"/>
    <lineage>
        <taxon>Eukaryota</taxon>
        <taxon>Metazoa</taxon>
        <taxon>Chordata</taxon>
        <taxon>Craniata</taxon>
        <taxon>Vertebrata</taxon>
        <taxon>Euteleostomi</taxon>
        <taxon>Actinopterygii</taxon>
        <taxon>Neopterygii</taxon>
        <taxon>Teleostei</taxon>
        <taxon>Ostariophysi</taxon>
        <taxon>Cypriniformes</taxon>
        <taxon>Cyprinidae</taxon>
        <taxon>Cyprininae</taxon>
        <taxon>Sinocyclocheilus</taxon>
    </lineage>
</organism>
<protein>
    <submittedName>
        <fullName evidence="14">Ergosterol biosynthesis 28 homolog</fullName>
    </submittedName>
</protein>
<evidence type="ECO:0000256" key="3">
    <source>
        <dbReference type="ARBA" id="ARBA00022516"/>
    </source>
</evidence>
<keyword evidence="15" id="KW-1185">Reference proteome</keyword>
<dbReference type="GO" id="GO:0030674">
    <property type="term" value="F:protein-macromolecule adaptor activity"/>
    <property type="evidence" value="ECO:0007669"/>
    <property type="project" value="TreeGrafter"/>
</dbReference>
<dbReference type="PANTHER" id="PTHR15451:SF19">
    <property type="entry name" value="ERGOSTEROL BIOSYNTHETIC PROTEIN 28 HOMOLOG"/>
    <property type="match status" value="1"/>
</dbReference>
<evidence type="ECO:0000256" key="10">
    <source>
        <dbReference type="ARBA" id="ARBA00023136"/>
    </source>
</evidence>
<keyword evidence="12" id="KW-0753">Steroid metabolism</keyword>
<feature type="chain" id="PRO_5025426976" evidence="13">
    <location>
        <begin position="27"/>
        <end position="129"/>
    </location>
</feature>
<reference evidence="14" key="2">
    <citation type="submission" date="2025-09" db="UniProtKB">
        <authorList>
            <consortium name="Ensembl"/>
        </authorList>
    </citation>
    <scope>IDENTIFICATION</scope>
</reference>
<comment type="similarity">
    <text evidence="2">Belongs to the ERG28 family.</text>
</comment>
<proteinExistence type="inferred from homology"/>
<keyword evidence="9" id="KW-0443">Lipid metabolism</keyword>
<evidence type="ECO:0000256" key="7">
    <source>
        <dbReference type="ARBA" id="ARBA00022989"/>
    </source>
</evidence>
<keyword evidence="13" id="KW-0732">Signal</keyword>
<reference evidence="14" key="1">
    <citation type="submission" date="2025-08" db="UniProtKB">
        <authorList>
            <consortium name="Ensembl"/>
        </authorList>
    </citation>
    <scope>IDENTIFICATION</scope>
</reference>
<accession>A0A671Q6R2</accession>